<dbReference type="Gene3D" id="2.10.260.10">
    <property type="match status" value="1"/>
</dbReference>
<dbReference type="GO" id="GO:0003677">
    <property type="term" value="F:DNA binding"/>
    <property type="evidence" value="ECO:0007669"/>
    <property type="project" value="UniProtKB-KW"/>
</dbReference>
<dbReference type="InterPro" id="IPR007159">
    <property type="entry name" value="SpoVT-AbrB_dom"/>
</dbReference>
<evidence type="ECO:0000313" key="2">
    <source>
        <dbReference type="EMBL" id="KAA3504438.1"/>
    </source>
</evidence>
<dbReference type="RefSeq" id="WP_149897885.1">
    <property type="nucleotide sequence ID" value="NZ_QRFF01000001.1"/>
</dbReference>
<dbReference type="Pfam" id="PF04014">
    <property type="entry name" value="MazE_antitoxin"/>
    <property type="match status" value="1"/>
</dbReference>
<organism evidence="2 3">
    <name type="scientific">Rhizobium rhizogenes</name>
    <name type="common">Agrobacterium rhizogenes</name>
    <dbReference type="NCBI Taxonomy" id="359"/>
    <lineage>
        <taxon>Bacteria</taxon>
        <taxon>Pseudomonadati</taxon>
        <taxon>Pseudomonadota</taxon>
        <taxon>Alphaproteobacteria</taxon>
        <taxon>Hyphomicrobiales</taxon>
        <taxon>Rhizobiaceae</taxon>
        <taxon>Rhizobium/Agrobacterium group</taxon>
        <taxon>Rhizobium</taxon>
    </lineage>
</organism>
<feature type="domain" description="SpoVT-AbrB" evidence="1">
    <location>
        <begin position="6"/>
        <end position="51"/>
    </location>
</feature>
<dbReference type="AlphaFoldDB" id="A0AA88F3F2"/>
<comment type="caution">
    <text evidence="2">The sequence shown here is derived from an EMBL/GenBank/DDBJ whole genome shotgun (WGS) entry which is preliminary data.</text>
</comment>
<evidence type="ECO:0000259" key="1">
    <source>
        <dbReference type="SMART" id="SM00966"/>
    </source>
</evidence>
<gene>
    <name evidence="2" type="ORF">DXM27_04175</name>
</gene>
<keyword evidence="2" id="KW-0238">DNA-binding</keyword>
<sequence length="80" mass="8882">MKATIFEIGEAAGIIIPKDMLERLGWKIGDVLNLRIDGNVLDVRSASGVDEATDDFDRQLEHARSAMRKYHVALKTLAKS</sequence>
<reference evidence="2 3" key="1">
    <citation type="submission" date="2018-08" db="EMBL/GenBank/DDBJ databases">
        <title>Crown Gall in kiwifruit.</title>
        <authorList>
            <person name="Visnovsky S.B."/>
            <person name="Pitman A.R."/>
        </authorList>
    </citation>
    <scope>NUCLEOTIDE SEQUENCE [LARGE SCALE GENOMIC DNA]</scope>
    <source>
        <strain evidence="2 3">SBV_302_78_2</strain>
    </source>
</reference>
<dbReference type="EMBL" id="QRFF01000001">
    <property type="protein sequence ID" value="KAA3504438.1"/>
    <property type="molecule type" value="Genomic_DNA"/>
</dbReference>
<dbReference type="SMART" id="SM00966">
    <property type="entry name" value="SpoVT_AbrB"/>
    <property type="match status" value="1"/>
</dbReference>
<evidence type="ECO:0000313" key="3">
    <source>
        <dbReference type="Proteomes" id="UP000473658"/>
    </source>
</evidence>
<dbReference type="SUPFAM" id="SSF89447">
    <property type="entry name" value="AbrB/MazE/MraZ-like"/>
    <property type="match status" value="1"/>
</dbReference>
<proteinExistence type="predicted"/>
<accession>A0AA88F3F2</accession>
<protein>
    <submittedName>
        <fullName evidence="2">AbrB/MazE/SpoVT family DNA-binding domain-containing protein</fullName>
    </submittedName>
</protein>
<name>A0AA88F3F2_RHIRH</name>
<dbReference type="InterPro" id="IPR037914">
    <property type="entry name" value="SpoVT-AbrB_sf"/>
</dbReference>
<dbReference type="Proteomes" id="UP000473658">
    <property type="component" value="Unassembled WGS sequence"/>
</dbReference>